<dbReference type="PROSITE" id="PS00655">
    <property type="entry name" value="GLYCOSYL_HYDROL_F6_1"/>
    <property type="match status" value="1"/>
</dbReference>
<dbReference type="Proteomes" id="UP000799302">
    <property type="component" value="Unassembled WGS sequence"/>
</dbReference>
<evidence type="ECO:0000256" key="4">
    <source>
        <dbReference type="ARBA" id="ARBA00023157"/>
    </source>
</evidence>
<keyword evidence="6 11" id="KW-0326">Glycosidase</keyword>
<dbReference type="Pfam" id="PF01341">
    <property type="entry name" value="Glyco_hydro_6"/>
    <property type="match status" value="1"/>
</dbReference>
<dbReference type="Gene3D" id="3.20.20.40">
    <property type="entry name" value="1, 4-beta cellobiohydrolase"/>
    <property type="match status" value="1"/>
</dbReference>
<feature type="binding site" evidence="9">
    <location>
        <position position="245"/>
    </location>
    <ligand>
        <name>substrate</name>
    </ligand>
</feature>
<dbReference type="InterPro" id="IPR001524">
    <property type="entry name" value="Glyco_hydro_6_CS"/>
</dbReference>
<evidence type="ECO:0000256" key="9">
    <source>
        <dbReference type="PIRSR" id="PIRSR001100-2"/>
    </source>
</evidence>
<dbReference type="InterPro" id="IPR016288">
    <property type="entry name" value="Beta_cellobiohydrolase"/>
</dbReference>
<dbReference type="PANTHER" id="PTHR34876">
    <property type="match status" value="1"/>
</dbReference>
<feature type="binding site" evidence="9">
    <location>
        <position position="80"/>
    </location>
    <ligand>
        <name>substrate</name>
    </ligand>
</feature>
<accession>A0A6A6UH50</accession>
<feature type="chain" id="PRO_5025716757" description="Glucanase" evidence="11">
    <location>
        <begin position="17"/>
        <end position="387"/>
    </location>
</feature>
<feature type="binding site" evidence="9">
    <location>
        <position position="78"/>
    </location>
    <ligand>
        <name>substrate</name>
    </ligand>
</feature>
<evidence type="ECO:0000313" key="13">
    <source>
        <dbReference type="Proteomes" id="UP000799302"/>
    </source>
</evidence>
<protein>
    <recommendedName>
        <fullName evidence="11">Glucanase</fullName>
        <ecNumber evidence="11">3.2.1.-</ecNumber>
    </recommendedName>
</protein>
<keyword evidence="13" id="KW-1185">Reference proteome</keyword>
<feature type="binding site" evidence="9">
    <location>
        <position position="206"/>
    </location>
    <ligand>
        <name>substrate</name>
    </ligand>
</feature>
<reference evidence="12" key="1">
    <citation type="journal article" date="2020" name="Stud. Mycol.">
        <title>101 Dothideomycetes genomes: a test case for predicting lifestyles and emergence of pathogens.</title>
        <authorList>
            <person name="Haridas S."/>
            <person name="Albert R."/>
            <person name="Binder M."/>
            <person name="Bloem J."/>
            <person name="Labutti K."/>
            <person name="Salamov A."/>
            <person name="Andreopoulos B."/>
            <person name="Baker S."/>
            <person name="Barry K."/>
            <person name="Bills G."/>
            <person name="Bluhm B."/>
            <person name="Cannon C."/>
            <person name="Castanera R."/>
            <person name="Culley D."/>
            <person name="Daum C."/>
            <person name="Ezra D."/>
            <person name="Gonzalez J."/>
            <person name="Henrissat B."/>
            <person name="Kuo A."/>
            <person name="Liang C."/>
            <person name="Lipzen A."/>
            <person name="Lutzoni F."/>
            <person name="Magnuson J."/>
            <person name="Mondo S."/>
            <person name="Nolan M."/>
            <person name="Ohm R."/>
            <person name="Pangilinan J."/>
            <person name="Park H.-J."/>
            <person name="Ramirez L."/>
            <person name="Alfaro M."/>
            <person name="Sun H."/>
            <person name="Tritt A."/>
            <person name="Yoshinaga Y."/>
            <person name="Zwiers L.-H."/>
            <person name="Turgeon B."/>
            <person name="Goodwin S."/>
            <person name="Spatafora J."/>
            <person name="Crous P."/>
            <person name="Grigoriev I."/>
        </authorList>
    </citation>
    <scope>NUCLEOTIDE SEQUENCE</scope>
    <source>
        <strain evidence="12">CBS 115976</strain>
    </source>
</reference>
<dbReference type="AlphaFoldDB" id="A0A6A6UH50"/>
<evidence type="ECO:0000256" key="8">
    <source>
        <dbReference type="PIRSR" id="PIRSR001100-1"/>
    </source>
</evidence>
<feature type="active site" evidence="10">
    <location>
        <position position="115"/>
    </location>
</feature>
<keyword evidence="7 11" id="KW-0624">Polysaccharide degradation</keyword>
<feature type="binding site" evidence="9">
    <location>
        <position position="340"/>
    </location>
    <ligand>
        <name>substrate</name>
    </ligand>
</feature>
<feature type="binding site" evidence="9">
    <location>
        <position position="336"/>
    </location>
    <ligand>
        <name>substrate</name>
    </ligand>
</feature>
<feature type="active site" description="Proton acceptor" evidence="8">
    <location>
        <position position="342"/>
    </location>
</feature>
<feature type="binding site" evidence="9">
    <location>
        <position position="308"/>
    </location>
    <ligand>
        <name>substrate</name>
    </ligand>
</feature>
<keyword evidence="1 11" id="KW-0732">Signal</keyword>
<feature type="signal peptide" evidence="11">
    <location>
        <begin position="1"/>
        <end position="16"/>
    </location>
</feature>
<feature type="active site" description="Proton donor" evidence="8">
    <location>
        <position position="161"/>
    </location>
</feature>
<evidence type="ECO:0000256" key="10">
    <source>
        <dbReference type="PROSITE-ProRule" id="PRU10056"/>
    </source>
</evidence>
<evidence type="ECO:0000256" key="11">
    <source>
        <dbReference type="RuleBase" id="RU361186"/>
    </source>
</evidence>
<evidence type="ECO:0000256" key="6">
    <source>
        <dbReference type="ARBA" id="ARBA00023295"/>
    </source>
</evidence>
<evidence type="ECO:0000313" key="12">
    <source>
        <dbReference type="EMBL" id="KAF2670881.1"/>
    </source>
</evidence>
<dbReference type="EMBL" id="MU004233">
    <property type="protein sequence ID" value="KAF2670881.1"/>
    <property type="molecule type" value="Genomic_DNA"/>
</dbReference>
<dbReference type="EC" id="3.2.1.-" evidence="11"/>
<organism evidence="12 13">
    <name type="scientific">Microthyrium microscopicum</name>
    <dbReference type="NCBI Taxonomy" id="703497"/>
    <lineage>
        <taxon>Eukaryota</taxon>
        <taxon>Fungi</taxon>
        <taxon>Dikarya</taxon>
        <taxon>Ascomycota</taxon>
        <taxon>Pezizomycotina</taxon>
        <taxon>Dothideomycetes</taxon>
        <taxon>Dothideomycetes incertae sedis</taxon>
        <taxon>Microthyriales</taxon>
        <taxon>Microthyriaceae</taxon>
        <taxon>Microthyrium</taxon>
    </lineage>
</organism>
<feature type="binding site" evidence="9">
    <location>
        <position position="209"/>
    </location>
    <ligand>
        <name>substrate</name>
    </ligand>
</feature>
<dbReference type="SUPFAM" id="SSF51989">
    <property type="entry name" value="Glycosyl hydrolases family 6, cellulases"/>
    <property type="match status" value="1"/>
</dbReference>
<keyword evidence="2 11" id="KW-0378">Hydrolase</keyword>
<evidence type="ECO:0000256" key="2">
    <source>
        <dbReference type="ARBA" id="ARBA00022801"/>
    </source>
</evidence>
<evidence type="ECO:0000256" key="7">
    <source>
        <dbReference type="ARBA" id="ARBA00023326"/>
    </source>
</evidence>
<evidence type="ECO:0000256" key="5">
    <source>
        <dbReference type="ARBA" id="ARBA00023277"/>
    </source>
</evidence>
<dbReference type="GO" id="GO:0004553">
    <property type="term" value="F:hydrolase activity, hydrolyzing O-glycosyl compounds"/>
    <property type="evidence" value="ECO:0007669"/>
    <property type="project" value="InterPro"/>
</dbReference>
<gene>
    <name evidence="12" type="ORF">BT63DRAFT_468670</name>
</gene>
<evidence type="ECO:0000256" key="1">
    <source>
        <dbReference type="ARBA" id="ARBA00022729"/>
    </source>
</evidence>
<dbReference type="FunFam" id="3.20.20.40:FF:000001">
    <property type="entry name" value="Glucanase"/>
    <property type="match status" value="1"/>
</dbReference>
<dbReference type="GO" id="GO:0030245">
    <property type="term" value="P:cellulose catabolic process"/>
    <property type="evidence" value="ECO:0007669"/>
    <property type="project" value="UniProtKB-KW"/>
</dbReference>
<comment type="similarity">
    <text evidence="11">Belongs to the glycosyl hydrolase family 6.</text>
</comment>
<name>A0A6A6UH50_9PEZI</name>
<dbReference type="OrthoDB" id="64893at2759"/>
<dbReference type="PANTHER" id="PTHR34876:SF4">
    <property type="entry name" value="1,4-BETA-D-GLUCAN CELLOBIOHYDROLASE C-RELATED"/>
    <property type="match status" value="1"/>
</dbReference>
<proteinExistence type="inferred from homology"/>
<keyword evidence="5 11" id="KW-0119">Carbohydrate metabolism</keyword>
<sequence>MKSTLVSAALLSVASAAPAEQSTQNATAFLAGGNPFAGASVYANTFYSKRVEAAIPKLASGLSADKAKAVAKIPSFFWMDKLERVPEIANFVADAKKMGGNVVIPLVVYDLPNRDCAALASNGEYSVKDGGAEKYKGYIKAVKDQIVAAGSQKFVLVWEPDSLANLVTNMNEQKCQEAASAYKELTAWGLKEMNLPNVAIYLDAGHAGWLGWDANLGPAANLFAQIYQSAGKPAAVRGLATNVANYNAFKFPGGACPSYAESNKVCDESRYVNKLGPMLKQKGFPANFIVDTGRSGVQPTKQQKWGNWCNVIGTGFGPRPTANTGDALVDAFVWVKPGGECDGTSDRSAPRFDAHCDSPDALKPAPQAGEWYQAYFEQLLQNANPPI</sequence>
<dbReference type="PRINTS" id="PR00733">
    <property type="entry name" value="GLHYDRLASE6"/>
</dbReference>
<dbReference type="PIRSF" id="PIRSF001100">
    <property type="entry name" value="Beta_cellobiohydrolase"/>
    <property type="match status" value="1"/>
</dbReference>
<evidence type="ECO:0000256" key="3">
    <source>
        <dbReference type="ARBA" id="ARBA00023001"/>
    </source>
</evidence>
<keyword evidence="4" id="KW-1015">Disulfide bond</keyword>
<dbReference type="InterPro" id="IPR036434">
    <property type="entry name" value="Beta_cellobiohydrolase_sf"/>
</dbReference>
<keyword evidence="3 11" id="KW-0136">Cellulose degradation</keyword>